<feature type="transmembrane region" description="Helical" evidence="1">
    <location>
        <begin position="141"/>
        <end position="161"/>
    </location>
</feature>
<gene>
    <name evidence="2" type="ORF">GOB93_16250</name>
</gene>
<proteinExistence type="predicted"/>
<feature type="transmembrane region" description="Helical" evidence="1">
    <location>
        <begin position="254"/>
        <end position="274"/>
    </location>
</feature>
<feature type="transmembrane region" description="Helical" evidence="1">
    <location>
        <begin position="75"/>
        <end position="101"/>
    </location>
</feature>
<comment type="caution">
    <text evidence="2">The sequence shown here is derived from an EMBL/GenBank/DDBJ whole genome shotgun (WGS) entry which is preliminary data.</text>
</comment>
<accession>A0ABX0JUJ0</accession>
<feature type="transmembrane region" description="Helical" evidence="1">
    <location>
        <begin position="325"/>
        <end position="345"/>
    </location>
</feature>
<dbReference type="RefSeq" id="WP_173584562.1">
    <property type="nucleotide sequence ID" value="NZ_WOTB01000028.1"/>
</dbReference>
<feature type="transmembrane region" description="Helical" evidence="1">
    <location>
        <begin position="280"/>
        <end position="304"/>
    </location>
</feature>
<dbReference type="EMBL" id="WOTB01000028">
    <property type="protein sequence ID" value="NHN86181.1"/>
    <property type="molecule type" value="Genomic_DNA"/>
</dbReference>
<sequence length="539" mass="58986">MTADENGAPDAGVTGGEPVSSGLARRFSALAFSLVSSIGPLMVCSVPGAFIMVWYQCHIGLFPAFIGHASLWAMLAVSVVSVVLYALLLMYGMVAGFWLYALPVLFRRQWWHIHETPEEPPAGRASGGFWRTLKSDGAWRAWVRSAVSLAVILGFVVLMTVENAALHHMALPHFGVAARAPARTQAEGLSGVIPAVLAVLTILTQSRLLAVFIGNLLACWVATLIWKQLAGLAPGGPVWSLRDCVPVMRRQKRLYWYAALVIVVLLSIVTRVLVELAPFWGLLSGAVGSALFPVCLWWGSSLALPRALPPVQPVHNVVSLKGVELFLWICISLFMLFFFMLIGALNGDDQSSVELLVYFGFCGFITLWIVDAFPWRRRRQAAALLLIPASVWFVMLVLLPGVGPRMARQFISVLNFRTSGQEQVFVTDEVSDRITGLLDAYRTPGPEVCTTSVGGRSFRSVSVRVNGVRMPLVVLWNDGSDKRVIGFDREMARPVPFDFPAVSVDAASVIELPWRWVAGCDETAFPTGPEVPESDKRPL</sequence>
<keyword evidence="1" id="KW-1133">Transmembrane helix</keyword>
<evidence type="ECO:0000313" key="3">
    <source>
        <dbReference type="Proteomes" id="UP000635278"/>
    </source>
</evidence>
<keyword evidence="1" id="KW-0812">Transmembrane</keyword>
<organism evidence="2 3">
    <name type="scientific">Acetobacter musti</name>
    <dbReference type="NCBI Taxonomy" id="864732"/>
    <lineage>
        <taxon>Bacteria</taxon>
        <taxon>Pseudomonadati</taxon>
        <taxon>Pseudomonadota</taxon>
        <taxon>Alphaproteobacteria</taxon>
        <taxon>Acetobacterales</taxon>
        <taxon>Acetobacteraceae</taxon>
        <taxon>Acetobacter</taxon>
    </lineage>
</organism>
<feature type="transmembrane region" description="Helical" evidence="1">
    <location>
        <begin position="351"/>
        <end position="370"/>
    </location>
</feature>
<name>A0ABX0JUJ0_9PROT</name>
<keyword evidence="1" id="KW-0472">Membrane</keyword>
<feature type="transmembrane region" description="Helical" evidence="1">
    <location>
        <begin position="382"/>
        <end position="402"/>
    </location>
</feature>
<dbReference type="Proteomes" id="UP000635278">
    <property type="component" value="Unassembled WGS sequence"/>
</dbReference>
<feature type="transmembrane region" description="Helical" evidence="1">
    <location>
        <begin position="30"/>
        <end position="55"/>
    </location>
</feature>
<evidence type="ECO:0008006" key="4">
    <source>
        <dbReference type="Google" id="ProtNLM"/>
    </source>
</evidence>
<evidence type="ECO:0000313" key="2">
    <source>
        <dbReference type="EMBL" id="NHN86181.1"/>
    </source>
</evidence>
<evidence type="ECO:0000256" key="1">
    <source>
        <dbReference type="SAM" id="Phobius"/>
    </source>
</evidence>
<protein>
    <recommendedName>
        <fullName evidence="4">DUF4153 domain-containing protein</fullName>
    </recommendedName>
</protein>
<reference evidence="2 3" key="1">
    <citation type="journal article" date="2020" name="Int. J. Syst. Evol. Microbiol.">
        <title>Novel acetic acid bacteria from cider fermentations: Acetobacter conturbans sp. nov. and Acetobacter fallax sp. nov.</title>
        <authorList>
            <person name="Sombolestani A.S."/>
            <person name="Cleenwerck I."/>
            <person name="Cnockaert M."/>
            <person name="Borremans W."/>
            <person name="Wieme A.D."/>
            <person name="De Vuyst L."/>
            <person name="Vandamme P."/>
        </authorList>
    </citation>
    <scope>NUCLEOTIDE SEQUENCE [LARGE SCALE GENOMIC DNA]</scope>
    <source>
        <strain evidence="2 3">LMG 30640</strain>
    </source>
</reference>
<keyword evidence="3" id="KW-1185">Reference proteome</keyword>